<evidence type="ECO:0000313" key="2">
    <source>
        <dbReference type="EMBL" id="KOS38884.1"/>
    </source>
</evidence>
<accession>A0A0M8P0P6</accession>
<proteinExistence type="predicted"/>
<dbReference type="EMBL" id="LHQQ01000230">
    <property type="protein sequence ID" value="KOS38884.1"/>
    <property type="molecule type" value="Genomic_DNA"/>
</dbReference>
<sequence length="120" mass="13941">MPSVSRVQRSTADFRHILRPFFLHSEFKKKKKKKKKRGKKRDQCQFHPPHVLPPHPVGLGFFIAHRFCASYQQCLAHFLSKVIQLISRHLVVCSTLATVHCSVEYAHPVDSQQREPHLPP</sequence>
<organism evidence="2 3">
    <name type="scientific">Penicillium nordicum</name>
    <dbReference type="NCBI Taxonomy" id="229535"/>
    <lineage>
        <taxon>Eukaryota</taxon>
        <taxon>Fungi</taxon>
        <taxon>Dikarya</taxon>
        <taxon>Ascomycota</taxon>
        <taxon>Pezizomycotina</taxon>
        <taxon>Eurotiomycetes</taxon>
        <taxon>Eurotiomycetidae</taxon>
        <taxon>Eurotiales</taxon>
        <taxon>Aspergillaceae</taxon>
        <taxon>Penicillium</taxon>
    </lineage>
</organism>
<evidence type="ECO:0000256" key="1">
    <source>
        <dbReference type="SAM" id="MobiDB-lite"/>
    </source>
</evidence>
<name>A0A0M8P0P6_9EURO</name>
<gene>
    <name evidence="2" type="ORF">ACN38_g10288</name>
</gene>
<evidence type="ECO:0000313" key="3">
    <source>
        <dbReference type="Proteomes" id="UP000037696"/>
    </source>
</evidence>
<comment type="caution">
    <text evidence="2">The sequence shown here is derived from an EMBL/GenBank/DDBJ whole genome shotgun (WGS) entry which is preliminary data.</text>
</comment>
<protein>
    <submittedName>
        <fullName evidence="2">Uncharacterized protein</fullName>
    </submittedName>
</protein>
<dbReference type="AlphaFoldDB" id="A0A0M8P0P6"/>
<feature type="region of interest" description="Disordered" evidence="1">
    <location>
        <begin position="28"/>
        <end position="49"/>
    </location>
</feature>
<feature type="compositionally biased region" description="Basic residues" evidence="1">
    <location>
        <begin position="28"/>
        <end position="40"/>
    </location>
</feature>
<dbReference type="Proteomes" id="UP000037696">
    <property type="component" value="Unassembled WGS sequence"/>
</dbReference>
<keyword evidence="3" id="KW-1185">Reference proteome</keyword>
<reference evidence="2 3" key="1">
    <citation type="submission" date="2015-08" db="EMBL/GenBank/DDBJ databases">
        <title>Genome sequencing of Penicillium nordicum.</title>
        <authorList>
            <person name="Nguyen H.D."/>
            <person name="Seifert K.A."/>
        </authorList>
    </citation>
    <scope>NUCLEOTIDE SEQUENCE [LARGE SCALE GENOMIC DNA]</scope>
    <source>
        <strain evidence="2 3">DAOMC 185683</strain>
    </source>
</reference>